<sequence length="53" mass="6108">MKGQVHFDLFIHNSKGLAFIFQCLTMLVVRLQTRTTTTIYSKSVVKQNFVVAF</sequence>
<dbReference type="EMBL" id="LRGB01000396">
    <property type="protein sequence ID" value="KZS19251.1"/>
    <property type="molecule type" value="Genomic_DNA"/>
</dbReference>
<dbReference type="Proteomes" id="UP000076858">
    <property type="component" value="Unassembled WGS sequence"/>
</dbReference>
<name>A0A162PYB4_9CRUS</name>
<reference evidence="1 2" key="1">
    <citation type="submission" date="2016-03" db="EMBL/GenBank/DDBJ databases">
        <title>EvidentialGene: Evidence-directed Construction of Genes on Genomes.</title>
        <authorList>
            <person name="Gilbert D.G."/>
            <person name="Choi J.-H."/>
            <person name="Mockaitis K."/>
            <person name="Colbourne J."/>
            <person name="Pfrender M."/>
        </authorList>
    </citation>
    <scope>NUCLEOTIDE SEQUENCE [LARGE SCALE GENOMIC DNA]</scope>
    <source>
        <strain evidence="1 2">Xinb3</strain>
        <tissue evidence="1">Complete organism</tissue>
    </source>
</reference>
<accession>A0A162PYB4</accession>
<proteinExistence type="predicted"/>
<protein>
    <submittedName>
        <fullName evidence="1">Uncharacterized protein</fullName>
    </submittedName>
</protein>
<evidence type="ECO:0000313" key="1">
    <source>
        <dbReference type="EMBL" id="KZS19251.1"/>
    </source>
</evidence>
<comment type="caution">
    <text evidence="1">The sequence shown here is derived from an EMBL/GenBank/DDBJ whole genome shotgun (WGS) entry which is preliminary data.</text>
</comment>
<keyword evidence="2" id="KW-1185">Reference proteome</keyword>
<organism evidence="1 2">
    <name type="scientific">Daphnia magna</name>
    <dbReference type="NCBI Taxonomy" id="35525"/>
    <lineage>
        <taxon>Eukaryota</taxon>
        <taxon>Metazoa</taxon>
        <taxon>Ecdysozoa</taxon>
        <taxon>Arthropoda</taxon>
        <taxon>Crustacea</taxon>
        <taxon>Branchiopoda</taxon>
        <taxon>Diplostraca</taxon>
        <taxon>Cladocera</taxon>
        <taxon>Anomopoda</taxon>
        <taxon>Daphniidae</taxon>
        <taxon>Daphnia</taxon>
    </lineage>
</organism>
<evidence type="ECO:0000313" key="2">
    <source>
        <dbReference type="Proteomes" id="UP000076858"/>
    </source>
</evidence>
<dbReference type="AlphaFoldDB" id="A0A162PYB4"/>
<gene>
    <name evidence="1" type="ORF">APZ42_014376</name>
</gene>